<protein>
    <submittedName>
        <fullName evidence="1">Uncharacterized protein</fullName>
    </submittedName>
</protein>
<name>A0A6J5KUZ0_9CAUD</name>
<evidence type="ECO:0000313" key="1">
    <source>
        <dbReference type="EMBL" id="CAB4126204.1"/>
    </source>
</evidence>
<dbReference type="EMBL" id="LR796194">
    <property type="protein sequence ID" value="CAB4126204.1"/>
    <property type="molecule type" value="Genomic_DNA"/>
</dbReference>
<organism evidence="1">
    <name type="scientific">uncultured Caudovirales phage</name>
    <dbReference type="NCBI Taxonomy" id="2100421"/>
    <lineage>
        <taxon>Viruses</taxon>
        <taxon>Duplodnaviria</taxon>
        <taxon>Heunggongvirae</taxon>
        <taxon>Uroviricota</taxon>
        <taxon>Caudoviricetes</taxon>
        <taxon>Peduoviridae</taxon>
        <taxon>Maltschvirus</taxon>
        <taxon>Maltschvirus maltsch</taxon>
    </lineage>
</organism>
<accession>A0A6J5KUZ0</accession>
<evidence type="ECO:0000313" key="2">
    <source>
        <dbReference type="EMBL" id="CAB5170888.1"/>
    </source>
</evidence>
<dbReference type="EMBL" id="LR798204">
    <property type="protein sequence ID" value="CAB5170888.1"/>
    <property type="molecule type" value="Genomic_DNA"/>
</dbReference>
<gene>
    <name evidence="2" type="ORF">UFOVP153_44</name>
    <name evidence="1" type="ORF">UFOVP69_14</name>
</gene>
<reference evidence="1" key="1">
    <citation type="submission" date="2020-04" db="EMBL/GenBank/DDBJ databases">
        <authorList>
            <person name="Chiriac C."/>
            <person name="Salcher M."/>
            <person name="Ghai R."/>
            <person name="Kavagutti S V."/>
        </authorList>
    </citation>
    <scope>NUCLEOTIDE SEQUENCE</scope>
</reference>
<sequence length="283" mass="30845">MARTIAQIQAQIVATKEAQPELAGLTSTSKRAIWNLWTFVIATCIGIFEQLLDSFMANVETQVAQSAGASILWLQAKMFEFQYDSAVPQIVQLINTVPQYPIVDPTKRIITACSVTSDLSNQVVLKVAKSDPFEALGSSELSSAQGYINTIGAAGIIYNVLSLNPDQLYVEATIYGQGQYSAILKQNVIDTLNSWLQTLSKTNFNGAIKISDLEGVIRNVEGVNDVVLNNVRGRDDASLFAAGIDLVFNNALVQRQWNTVAGYAIQETTSGKTFNDSLTFIYS</sequence>
<proteinExistence type="predicted"/>